<proteinExistence type="predicted"/>
<feature type="compositionally biased region" description="Gly residues" evidence="1">
    <location>
        <begin position="64"/>
        <end position="88"/>
    </location>
</feature>
<evidence type="ECO:0000313" key="4">
    <source>
        <dbReference type="Proteomes" id="UP000270094"/>
    </source>
</evidence>
<feature type="compositionally biased region" description="Basic residues" evidence="1">
    <location>
        <begin position="54"/>
        <end position="63"/>
    </location>
</feature>
<keyword evidence="2" id="KW-0732">Signal</keyword>
<evidence type="ECO:0000256" key="1">
    <source>
        <dbReference type="SAM" id="MobiDB-lite"/>
    </source>
</evidence>
<organism evidence="3 4">
    <name type="scientific">Strongylus vulgaris</name>
    <name type="common">Blood worm</name>
    <dbReference type="NCBI Taxonomy" id="40348"/>
    <lineage>
        <taxon>Eukaryota</taxon>
        <taxon>Metazoa</taxon>
        <taxon>Ecdysozoa</taxon>
        <taxon>Nematoda</taxon>
        <taxon>Chromadorea</taxon>
        <taxon>Rhabditida</taxon>
        <taxon>Rhabditina</taxon>
        <taxon>Rhabditomorpha</taxon>
        <taxon>Strongyloidea</taxon>
        <taxon>Strongylidae</taxon>
        <taxon>Strongylus</taxon>
    </lineage>
</organism>
<gene>
    <name evidence="3" type="ORF">SVUK_LOCUS13883</name>
</gene>
<dbReference type="AlphaFoldDB" id="A0A3P7L7Y2"/>
<feature type="region of interest" description="Disordered" evidence="1">
    <location>
        <begin position="35"/>
        <end position="88"/>
    </location>
</feature>
<dbReference type="EMBL" id="UYYB01103239">
    <property type="protein sequence ID" value="VDM78885.1"/>
    <property type="molecule type" value="Genomic_DNA"/>
</dbReference>
<feature type="compositionally biased region" description="Gly residues" evidence="1">
    <location>
        <begin position="40"/>
        <end position="53"/>
    </location>
</feature>
<sequence>MSGLILMLIMLLAFTDTAIANNEFWMVPGNRPFREKRSWGSGGWGGGGGGGGWGKRRGGRGKGRGGWGGGGCGGGGCGGGSWKGKGGW</sequence>
<evidence type="ECO:0008006" key="5">
    <source>
        <dbReference type="Google" id="ProtNLM"/>
    </source>
</evidence>
<keyword evidence="4" id="KW-1185">Reference proteome</keyword>
<dbReference type="Proteomes" id="UP000270094">
    <property type="component" value="Unassembled WGS sequence"/>
</dbReference>
<name>A0A3P7L7Y2_STRVU</name>
<feature type="chain" id="PRO_5018336325" description="Glycine-rich protein" evidence="2">
    <location>
        <begin position="21"/>
        <end position="88"/>
    </location>
</feature>
<feature type="signal peptide" evidence="2">
    <location>
        <begin position="1"/>
        <end position="20"/>
    </location>
</feature>
<protein>
    <recommendedName>
        <fullName evidence="5">Glycine-rich protein</fullName>
    </recommendedName>
</protein>
<evidence type="ECO:0000256" key="2">
    <source>
        <dbReference type="SAM" id="SignalP"/>
    </source>
</evidence>
<reference evidence="3 4" key="1">
    <citation type="submission" date="2018-11" db="EMBL/GenBank/DDBJ databases">
        <authorList>
            <consortium name="Pathogen Informatics"/>
        </authorList>
    </citation>
    <scope>NUCLEOTIDE SEQUENCE [LARGE SCALE GENOMIC DNA]</scope>
</reference>
<accession>A0A3P7L7Y2</accession>
<evidence type="ECO:0000313" key="3">
    <source>
        <dbReference type="EMBL" id="VDM78885.1"/>
    </source>
</evidence>